<dbReference type="Proteomes" id="UP000193144">
    <property type="component" value="Unassembled WGS sequence"/>
</dbReference>
<dbReference type="STRING" id="1231657.A0A1Y1ZYK6"/>
<sequence>MSLKSQPKIEKPKLSRQRLRQHNVSFYEKVHDGDELPEWLSDVRGRLISVRRKQPVKRKKEIEKELGKFHDSGHDSGKAINEGWSLKPLDTDADSAYYDRVGRDPHARKVDKEFDKCAAIAKEARAYREKNEMEPRWAHFLQDYFFKNFETIYTEPNPSEKLLKRWEIKENIHWSEFPNDKNMNPEVPELTGPKPDFTYAFPIIDTLAKGVWGDHIHLEHDSEVRYFSRGVLSKLRRNADPKVKSAPTTHLQTTKDESQTLNANGSICFPWAVVEVKRNKVITAASLKHSSENKEMEQFCYCQAANASARALELREGLLKGVKFTKERRNIQVIFSLTCVGPSVKLWVTYRKNSGEVCNNYERILMKCIWATSLELTWGALQLRMVIKNMKEWVYEKAKPVIARQVERIYKNPQRSTNTRSWDSIQRASRAESCAPQTSKYDNPRPKTPPLHRLITEPESVDRGRSRIPAWIIPTVHLNGGEGGLSDESWDSDGTCVNQIEEAKVNRSRSISDTELRNLESSEETKQLMAIPGGILTRSRRRSQLFSEVEGEAEEEREEGNACHAEEQYQIPLRPKSTTVTASKPRYRSRDRSKTKSDGESEGESEQESSTPRRRSLRRRSSRF</sequence>
<dbReference type="AlphaFoldDB" id="A0A1Y1ZYK6"/>
<comment type="caution">
    <text evidence="2">The sequence shown here is derived from an EMBL/GenBank/DDBJ whole genome shotgun (WGS) entry which is preliminary data.</text>
</comment>
<dbReference type="EMBL" id="MCFA01000026">
    <property type="protein sequence ID" value="ORY15326.1"/>
    <property type="molecule type" value="Genomic_DNA"/>
</dbReference>
<evidence type="ECO:0000313" key="3">
    <source>
        <dbReference type="Proteomes" id="UP000193144"/>
    </source>
</evidence>
<feature type="region of interest" description="Disordered" evidence="1">
    <location>
        <begin position="416"/>
        <end position="453"/>
    </location>
</feature>
<evidence type="ECO:0000313" key="2">
    <source>
        <dbReference type="EMBL" id="ORY15326.1"/>
    </source>
</evidence>
<feature type="region of interest" description="Disordered" evidence="1">
    <location>
        <begin position="547"/>
        <end position="624"/>
    </location>
</feature>
<feature type="compositionally biased region" description="Basic and acidic residues" evidence="1">
    <location>
        <begin position="588"/>
        <end position="599"/>
    </location>
</feature>
<dbReference type="OrthoDB" id="5081713at2759"/>
<proteinExistence type="predicted"/>
<protein>
    <submittedName>
        <fullName evidence="2">Uncharacterized protein</fullName>
    </submittedName>
</protein>
<gene>
    <name evidence="2" type="ORF">BCR34DRAFT_184004</name>
</gene>
<reference evidence="2 3" key="1">
    <citation type="submission" date="2016-07" db="EMBL/GenBank/DDBJ databases">
        <title>Pervasive Adenine N6-methylation of Active Genes in Fungi.</title>
        <authorList>
            <consortium name="DOE Joint Genome Institute"/>
            <person name="Mondo S.J."/>
            <person name="Dannebaum R.O."/>
            <person name="Kuo R.C."/>
            <person name="Labutti K."/>
            <person name="Haridas S."/>
            <person name="Kuo A."/>
            <person name="Salamov A."/>
            <person name="Ahrendt S.R."/>
            <person name="Lipzen A."/>
            <person name="Sullivan W."/>
            <person name="Andreopoulos W.B."/>
            <person name="Clum A."/>
            <person name="Lindquist E."/>
            <person name="Daum C."/>
            <person name="Ramamoorthy G.K."/>
            <person name="Gryganskyi A."/>
            <person name="Culley D."/>
            <person name="Magnuson J.K."/>
            <person name="James T.Y."/>
            <person name="O'Malley M.A."/>
            <person name="Stajich J.E."/>
            <person name="Spatafora J.W."/>
            <person name="Visel A."/>
            <person name="Grigoriev I.V."/>
        </authorList>
    </citation>
    <scope>NUCLEOTIDE SEQUENCE [LARGE SCALE GENOMIC DNA]</scope>
    <source>
        <strain evidence="2 3">CBS 115471</strain>
    </source>
</reference>
<name>A0A1Y1ZYK6_9PLEO</name>
<accession>A0A1Y1ZYK6</accession>
<feature type="compositionally biased region" description="Acidic residues" evidence="1">
    <location>
        <begin position="549"/>
        <end position="558"/>
    </location>
</feature>
<evidence type="ECO:0000256" key="1">
    <source>
        <dbReference type="SAM" id="MobiDB-lite"/>
    </source>
</evidence>
<feature type="compositionally biased region" description="Polar residues" evidence="1">
    <location>
        <begin position="416"/>
        <end position="427"/>
    </location>
</feature>
<keyword evidence="3" id="KW-1185">Reference proteome</keyword>
<feature type="compositionally biased region" description="Basic residues" evidence="1">
    <location>
        <begin position="612"/>
        <end position="624"/>
    </location>
</feature>
<organism evidence="2 3">
    <name type="scientific">Clohesyomyces aquaticus</name>
    <dbReference type="NCBI Taxonomy" id="1231657"/>
    <lineage>
        <taxon>Eukaryota</taxon>
        <taxon>Fungi</taxon>
        <taxon>Dikarya</taxon>
        <taxon>Ascomycota</taxon>
        <taxon>Pezizomycotina</taxon>
        <taxon>Dothideomycetes</taxon>
        <taxon>Pleosporomycetidae</taxon>
        <taxon>Pleosporales</taxon>
        <taxon>Lindgomycetaceae</taxon>
        <taxon>Clohesyomyces</taxon>
    </lineage>
</organism>
<feature type="region of interest" description="Disordered" evidence="1">
    <location>
        <begin position="1"/>
        <end position="21"/>
    </location>
</feature>